<dbReference type="CDD" id="cd07897">
    <property type="entry name" value="Adenylation_DNA_ligase_Bac1"/>
    <property type="match status" value="1"/>
</dbReference>
<dbReference type="Pfam" id="PF04679">
    <property type="entry name" value="DNA_ligase_A_C"/>
    <property type="match status" value="1"/>
</dbReference>
<dbReference type="SUPFAM" id="SSF50249">
    <property type="entry name" value="Nucleic acid-binding proteins"/>
    <property type="match status" value="1"/>
</dbReference>
<dbReference type="InterPro" id="IPR016059">
    <property type="entry name" value="DNA_ligase_ATP-dep_CS"/>
</dbReference>
<comment type="catalytic activity">
    <reaction evidence="13">
        <text>ATP + (deoxyribonucleotide)n-3'-hydroxyl + 5'-phospho-(deoxyribonucleotide)m = (deoxyribonucleotide)n+m + AMP + diphosphate.</text>
        <dbReference type="EC" id="6.5.1.1"/>
    </reaction>
</comment>
<dbReference type="GO" id="GO:0005524">
    <property type="term" value="F:ATP binding"/>
    <property type="evidence" value="ECO:0007669"/>
    <property type="project" value="UniProtKB-KW"/>
</dbReference>
<dbReference type="GO" id="GO:0006310">
    <property type="term" value="P:DNA recombination"/>
    <property type="evidence" value="ECO:0007669"/>
    <property type="project" value="UniProtKB-KW"/>
</dbReference>
<keyword evidence="8" id="KW-0067">ATP-binding</keyword>
<dbReference type="Gene3D" id="2.40.50.140">
    <property type="entry name" value="Nucleic acid-binding proteins"/>
    <property type="match status" value="1"/>
</dbReference>
<dbReference type="NCBIfam" id="NF006701">
    <property type="entry name" value="PRK09247.1"/>
    <property type="match status" value="1"/>
</dbReference>
<evidence type="ECO:0000256" key="3">
    <source>
        <dbReference type="ARBA" id="ARBA00022618"/>
    </source>
</evidence>
<dbReference type="InterPro" id="IPR050191">
    <property type="entry name" value="ATP-dep_DNA_ligase"/>
</dbReference>
<feature type="domain" description="ATP-dependent DNA ligase family profile" evidence="14">
    <location>
        <begin position="325"/>
        <end position="455"/>
    </location>
</feature>
<dbReference type="PROSITE" id="PS00697">
    <property type="entry name" value="DNA_LIGASE_A1"/>
    <property type="match status" value="1"/>
</dbReference>
<evidence type="ECO:0000256" key="1">
    <source>
        <dbReference type="ARBA" id="ARBA00012727"/>
    </source>
</evidence>
<dbReference type="PROSITE" id="PS50160">
    <property type="entry name" value="DNA_LIGASE_A3"/>
    <property type="match status" value="1"/>
</dbReference>
<dbReference type="Pfam" id="PF01068">
    <property type="entry name" value="DNA_ligase_A_M"/>
    <property type="match status" value="1"/>
</dbReference>
<comment type="caution">
    <text evidence="15">The sequence shown here is derived from an EMBL/GenBank/DDBJ whole genome shotgun (WGS) entry which is preliminary data.</text>
</comment>
<evidence type="ECO:0000313" key="16">
    <source>
        <dbReference type="Proteomes" id="UP000230790"/>
    </source>
</evidence>
<gene>
    <name evidence="15" type="ORF">CUN48_11550</name>
</gene>
<reference evidence="15 16" key="1">
    <citation type="submission" date="2017-11" db="EMBL/GenBank/DDBJ databases">
        <title>Evolution of Phototrophy in the Chloroflexi Phylum Driven by Horizontal Gene Transfer.</title>
        <authorList>
            <person name="Ward L.M."/>
            <person name="Hemp J."/>
            <person name="Shih P.M."/>
            <person name="Mcglynn S.E."/>
            <person name="Fischer W."/>
        </authorList>
    </citation>
    <scope>NUCLEOTIDE SEQUENCE [LARGE SCALE GENOMIC DNA]</scope>
    <source>
        <strain evidence="15">JP3_7</strain>
    </source>
</reference>
<dbReference type="GO" id="GO:0051301">
    <property type="term" value="P:cell division"/>
    <property type="evidence" value="ECO:0007669"/>
    <property type="project" value="UniProtKB-KW"/>
</dbReference>
<dbReference type="PANTHER" id="PTHR45674:SF13">
    <property type="entry name" value="DNA LIGASE-RELATED"/>
    <property type="match status" value="1"/>
</dbReference>
<dbReference type="InterPro" id="IPR012310">
    <property type="entry name" value="DNA_ligase_ATP-dep_cent"/>
</dbReference>
<dbReference type="GO" id="GO:0003677">
    <property type="term" value="F:DNA binding"/>
    <property type="evidence" value="ECO:0007669"/>
    <property type="project" value="InterPro"/>
</dbReference>
<evidence type="ECO:0000256" key="2">
    <source>
        <dbReference type="ARBA" id="ARBA00022598"/>
    </source>
</evidence>
<evidence type="ECO:0000256" key="11">
    <source>
        <dbReference type="ARBA" id="ARBA00023204"/>
    </source>
</evidence>
<keyword evidence="12" id="KW-0131">Cell cycle</keyword>
<keyword evidence="10" id="KW-0233">DNA recombination</keyword>
<dbReference type="InterPro" id="IPR012309">
    <property type="entry name" value="DNA_ligase_ATP-dep_C"/>
</dbReference>
<dbReference type="NCBIfam" id="TIGR04120">
    <property type="entry name" value="DNA_lig_bact"/>
    <property type="match status" value="1"/>
</dbReference>
<dbReference type="SUPFAM" id="SSF117018">
    <property type="entry name" value="ATP-dependent DNA ligase DNA-binding domain"/>
    <property type="match status" value="1"/>
</dbReference>
<dbReference type="CDD" id="cd07972">
    <property type="entry name" value="OBF_DNA_ligase_Arch_LigB"/>
    <property type="match status" value="1"/>
</dbReference>
<dbReference type="InterPro" id="IPR036599">
    <property type="entry name" value="DNA_ligase_N_sf"/>
</dbReference>
<dbReference type="SUPFAM" id="SSF56091">
    <property type="entry name" value="DNA ligase/mRNA capping enzyme, catalytic domain"/>
    <property type="match status" value="1"/>
</dbReference>
<evidence type="ECO:0000256" key="4">
    <source>
        <dbReference type="ARBA" id="ARBA00022705"/>
    </source>
</evidence>
<dbReference type="AlphaFoldDB" id="A0A2M8QAQ1"/>
<sequence>MRDFAVLYADLDATNKTNEKVAAMVRYLRSAPPADAAWAIYFLIGRRPRQAVSATHLRAWAAEAAGIADWLFEECYAAVGDLAETMALLDVRASSRASHSLSEWVEGVLLPLREMDEPDKKCVVLRAWASLDSRERFVWNKLITGAFRVGVSQKLVVRALAEVSGVDEATLSHRLMGEWQPSADFFAQLIAPETADADISRPYPFCLAYALESKLPTDARGRLFDADPVAFAGTLQAALGDLSDWQAEWKWDGIRAQLIRRRGQTFLWSRGEELITARFPEIAAIGAALPDGVVLDGEILPFKDGRVLPFGRLQTRIGRKTLTKKILAEAPVVLFAYDLLELDGQDVRSRPLRWRRAQLAQLVEACRLPTLKLSPIVAAESWEALERRQQCSRAHDAEGLMLKRLDSSYGVGRIVGDWWKWKVAPYTADAVLVYAQAGHGRRAGLFTDYTFAVWDGDPRNGGRLVPFAKAYSGLTDAEMRRVDAFIRANTLEKFGPVRTVKPQLVFELGFEGIQRSARHKSGIAVRFPRILRLRDDKRIEDADTLETIRALLPIEPEA</sequence>
<keyword evidence="7" id="KW-0227">DNA damage</keyword>
<name>A0A2M8QAQ1_9CHLR</name>
<dbReference type="InterPro" id="IPR012340">
    <property type="entry name" value="NA-bd_OB-fold"/>
</dbReference>
<keyword evidence="4" id="KW-0235">DNA replication</keyword>
<dbReference type="Gene3D" id="1.10.3260.10">
    <property type="entry name" value="DNA ligase, ATP-dependent, N-terminal domain"/>
    <property type="match status" value="1"/>
</dbReference>
<dbReference type="Pfam" id="PF04675">
    <property type="entry name" value="DNA_ligase_A_N"/>
    <property type="match status" value="1"/>
</dbReference>
<evidence type="ECO:0000313" key="15">
    <source>
        <dbReference type="EMBL" id="PJF46873.1"/>
    </source>
</evidence>
<evidence type="ECO:0000256" key="12">
    <source>
        <dbReference type="ARBA" id="ARBA00023306"/>
    </source>
</evidence>
<dbReference type="GO" id="GO:0006260">
    <property type="term" value="P:DNA replication"/>
    <property type="evidence" value="ECO:0007669"/>
    <property type="project" value="UniProtKB-KW"/>
</dbReference>
<dbReference type="GO" id="GO:0006281">
    <property type="term" value="P:DNA repair"/>
    <property type="evidence" value="ECO:0007669"/>
    <property type="project" value="UniProtKB-KW"/>
</dbReference>
<evidence type="ECO:0000256" key="8">
    <source>
        <dbReference type="ARBA" id="ARBA00022840"/>
    </source>
</evidence>
<evidence type="ECO:0000256" key="13">
    <source>
        <dbReference type="ARBA" id="ARBA00034003"/>
    </source>
</evidence>
<protein>
    <recommendedName>
        <fullName evidence="1">DNA ligase (ATP)</fullName>
        <ecNumber evidence="1">6.5.1.1</ecNumber>
    </recommendedName>
</protein>
<dbReference type="EC" id="6.5.1.1" evidence="1"/>
<evidence type="ECO:0000256" key="7">
    <source>
        <dbReference type="ARBA" id="ARBA00022763"/>
    </source>
</evidence>
<dbReference type="Proteomes" id="UP000230790">
    <property type="component" value="Unassembled WGS sequence"/>
</dbReference>
<keyword evidence="5" id="KW-0479">Metal-binding</keyword>
<keyword evidence="2 15" id="KW-0436">Ligase</keyword>
<dbReference type="GO" id="GO:0046872">
    <property type="term" value="F:metal ion binding"/>
    <property type="evidence" value="ECO:0007669"/>
    <property type="project" value="UniProtKB-KW"/>
</dbReference>
<organism evidence="15 16">
    <name type="scientific">Candidatus Thermofonsia Clade 3 bacterium</name>
    <dbReference type="NCBI Taxonomy" id="2364212"/>
    <lineage>
        <taxon>Bacteria</taxon>
        <taxon>Bacillati</taxon>
        <taxon>Chloroflexota</taxon>
        <taxon>Candidatus Thermofontia</taxon>
        <taxon>Candidatus Thermofonsia Clade 3</taxon>
    </lineage>
</organism>
<proteinExistence type="predicted"/>
<evidence type="ECO:0000256" key="9">
    <source>
        <dbReference type="ARBA" id="ARBA00022842"/>
    </source>
</evidence>
<dbReference type="InterPro" id="IPR012308">
    <property type="entry name" value="DNA_ligase_ATP-dep_N"/>
</dbReference>
<dbReference type="InterPro" id="IPR026333">
    <property type="entry name" value="ATP_dep_DNA_lig_pp_1105_fam"/>
</dbReference>
<dbReference type="EMBL" id="PGTN01000085">
    <property type="protein sequence ID" value="PJF46873.1"/>
    <property type="molecule type" value="Genomic_DNA"/>
</dbReference>
<evidence type="ECO:0000256" key="10">
    <source>
        <dbReference type="ARBA" id="ARBA00023172"/>
    </source>
</evidence>
<keyword evidence="6" id="KW-0547">Nucleotide-binding</keyword>
<keyword evidence="11" id="KW-0234">DNA repair</keyword>
<dbReference type="GO" id="GO:0003910">
    <property type="term" value="F:DNA ligase (ATP) activity"/>
    <property type="evidence" value="ECO:0007669"/>
    <property type="project" value="UniProtKB-EC"/>
</dbReference>
<keyword evidence="9" id="KW-0460">Magnesium</keyword>
<keyword evidence="3" id="KW-0132">Cell division</keyword>
<evidence type="ECO:0000259" key="14">
    <source>
        <dbReference type="PROSITE" id="PS50160"/>
    </source>
</evidence>
<evidence type="ECO:0000256" key="5">
    <source>
        <dbReference type="ARBA" id="ARBA00022723"/>
    </source>
</evidence>
<dbReference type="PANTHER" id="PTHR45674">
    <property type="entry name" value="DNA LIGASE 1/3 FAMILY MEMBER"/>
    <property type="match status" value="1"/>
</dbReference>
<evidence type="ECO:0000256" key="6">
    <source>
        <dbReference type="ARBA" id="ARBA00022741"/>
    </source>
</evidence>
<accession>A0A2M8QAQ1</accession>
<dbReference type="Gene3D" id="3.30.470.30">
    <property type="entry name" value="DNA ligase/mRNA capping enzyme"/>
    <property type="match status" value="1"/>
</dbReference>